<organism evidence="2 3">
    <name type="scientific">Amycolatopsis bullii</name>
    <dbReference type="NCBI Taxonomy" id="941987"/>
    <lineage>
        <taxon>Bacteria</taxon>
        <taxon>Bacillati</taxon>
        <taxon>Actinomycetota</taxon>
        <taxon>Actinomycetes</taxon>
        <taxon>Pseudonocardiales</taxon>
        <taxon>Pseudonocardiaceae</taxon>
        <taxon>Amycolatopsis</taxon>
    </lineage>
</organism>
<evidence type="ECO:0008006" key="4">
    <source>
        <dbReference type="Google" id="ProtNLM"/>
    </source>
</evidence>
<keyword evidence="1" id="KW-0812">Transmembrane</keyword>
<dbReference type="Proteomes" id="UP000649955">
    <property type="component" value="Unassembled WGS sequence"/>
</dbReference>
<name>A0ABQ3KS95_9PSEU</name>
<dbReference type="RefSeq" id="WP_191316251.1">
    <property type="nucleotide sequence ID" value="NZ_BNAW01000056.1"/>
</dbReference>
<accession>A0ABQ3KS95</accession>
<protein>
    <recommendedName>
        <fullName evidence="4">Secreted protein</fullName>
    </recommendedName>
</protein>
<comment type="caution">
    <text evidence="2">The sequence shown here is derived from an EMBL/GenBank/DDBJ whole genome shotgun (WGS) entry which is preliminary data.</text>
</comment>
<keyword evidence="3" id="KW-1185">Reference proteome</keyword>
<gene>
    <name evidence="2" type="ORF">GCM10017567_77000</name>
</gene>
<keyword evidence="1" id="KW-1133">Transmembrane helix</keyword>
<reference evidence="3" key="1">
    <citation type="journal article" date="2019" name="Int. J. Syst. Evol. Microbiol.">
        <title>The Global Catalogue of Microorganisms (GCM) 10K type strain sequencing project: providing services to taxonomists for standard genome sequencing and annotation.</title>
        <authorList>
            <consortium name="The Broad Institute Genomics Platform"/>
            <consortium name="The Broad Institute Genome Sequencing Center for Infectious Disease"/>
            <person name="Wu L."/>
            <person name="Ma J."/>
        </authorList>
    </citation>
    <scope>NUCLEOTIDE SEQUENCE [LARGE SCALE GENOMIC DNA]</scope>
    <source>
        <strain evidence="3">CGMCC 4.7680</strain>
    </source>
</reference>
<dbReference type="EMBL" id="BNAW01000056">
    <property type="protein sequence ID" value="GHG43448.1"/>
    <property type="molecule type" value="Genomic_DNA"/>
</dbReference>
<feature type="transmembrane region" description="Helical" evidence="1">
    <location>
        <begin position="21"/>
        <end position="39"/>
    </location>
</feature>
<sequence>MATTASEGQGAKRVGRLVSRALLVLGGAMAGTAAAWLVSGAAASADTVQVGTASVTPVTDATAAGIGDVNHGAGHFAGEIAGGVTDAVCHQDATTWSEPQAPRPCGSTDAGTAGREVSQRVSASVTELADDAVLSPAQRTLGAFEHIVRKPEDTRQVIEETIAPAPDADFGRHVWQLLDPAGHGDLVPLHTLPGLAPVEGEPVTSGTGQVAGTPAVSTVELPAALRAELAMPAGGQHDDVTGAAGHFRDRHRDLPSPLAPAQLPIAPAVPTAPGGTTAPGGHLDGFNFGVPFWTTEAADSAVAAMSRAGLRHSLRTPGEQPGVTPD</sequence>
<evidence type="ECO:0000313" key="3">
    <source>
        <dbReference type="Proteomes" id="UP000649955"/>
    </source>
</evidence>
<proteinExistence type="predicted"/>
<keyword evidence="1" id="KW-0472">Membrane</keyword>
<evidence type="ECO:0000313" key="2">
    <source>
        <dbReference type="EMBL" id="GHG43448.1"/>
    </source>
</evidence>
<evidence type="ECO:0000256" key="1">
    <source>
        <dbReference type="SAM" id="Phobius"/>
    </source>
</evidence>